<evidence type="ECO:0000256" key="2">
    <source>
        <dbReference type="SAM" id="SignalP"/>
    </source>
</evidence>
<protein>
    <submittedName>
        <fullName evidence="5">Uncharacterized protein LOC111118408</fullName>
    </submittedName>
</protein>
<dbReference type="PANTHER" id="PTHR24020">
    <property type="entry name" value="COLLAGEN ALPHA"/>
    <property type="match status" value="1"/>
</dbReference>
<dbReference type="GeneID" id="111118408"/>
<reference evidence="5" key="2">
    <citation type="submission" date="2025-08" db="UniProtKB">
        <authorList>
            <consortium name="RefSeq"/>
        </authorList>
    </citation>
    <scope>IDENTIFICATION</scope>
    <source>
        <tissue evidence="5">Whole sample</tissue>
    </source>
</reference>
<dbReference type="OrthoDB" id="6089693at2759"/>
<dbReference type="KEGG" id="cvn:111118408"/>
<evidence type="ECO:0000313" key="5">
    <source>
        <dbReference type="RefSeq" id="XP_022313574.1"/>
    </source>
</evidence>
<sequence>MILVFLMFSVISVVDSWCRPNERADIVFIFEESYSMGEMMVPSEWNYQKSFLAKVVNQMYIDPDNGIRVGGVTYNTEPRVRFYLDSHTAKSDIMKAIESIGNTRRKTAYENDTDLAYKGLQAAYDSVFVSSRGDRPDVANYYIYTTDYLFPADDTYTTGLNIRTAGESYIWAIGVKSAATQSALFQSVGSDGKYYTGSSFQTINTEANAKEFWELFRGCPLVDPAVGKYFCYWVPLLYFEDPALATAGTETCEQDEEMMFLLQDPLFEISCCGVITAWEFYPCAAGVVQFMVWSHVSGTTYELKAIQEVEALDTDLGSPLNYTVPEEQRIAIVDGDRVGWRTKTKNIISYQACDYQVDRYCPQSTHRTKYTGEPYEYMQFDWSVSNASSVELLPNRGYTLKVYANNNTEVSFEKSTYLTSAADHWPVGTSFASFSFLGQDYKENVTLSWVLQSPYIDLNESYRFTRVGKQLEPSESAQGMAGYKAKLQVVDTCRHTSTATFTVETFNGPPIITNFPKEMSVLETQGGDAFLYHVEVHDPTVPPDPVCCTLENVRPQTHNFELRHNGTHYVLFTHKNPAFAYKDINSYILSVCCEDGFGTVKGLLQINIKEVREHVNYKPPSWFFTSIVASMLPISTMVVFACGLLVQSFFLTEDRH</sequence>
<keyword evidence="1" id="KW-0472">Membrane</keyword>
<feature type="domain" description="VWFA" evidence="3">
    <location>
        <begin position="25"/>
        <end position="212"/>
    </location>
</feature>
<proteinExistence type="predicted"/>
<dbReference type="SUPFAM" id="SSF53300">
    <property type="entry name" value="vWA-like"/>
    <property type="match status" value="1"/>
</dbReference>
<keyword evidence="1" id="KW-1133">Transmembrane helix</keyword>
<dbReference type="Proteomes" id="UP000694844">
    <property type="component" value="Chromosome 1"/>
</dbReference>
<dbReference type="CDD" id="cd01450">
    <property type="entry name" value="vWFA_subfamily_ECM"/>
    <property type="match status" value="1"/>
</dbReference>
<evidence type="ECO:0000259" key="3">
    <source>
        <dbReference type="PROSITE" id="PS50234"/>
    </source>
</evidence>
<keyword evidence="1" id="KW-0812">Transmembrane</keyword>
<keyword evidence="4" id="KW-1185">Reference proteome</keyword>
<dbReference type="Pfam" id="PF00092">
    <property type="entry name" value="VWA"/>
    <property type="match status" value="1"/>
</dbReference>
<dbReference type="RefSeq" id="XP_022313574.1">
    <property type="nucleotide sequence ID" value="XM_022457866.1"/>
</dbReference>
<dbReference type="PANTHER" id="PTHR24020:SF84">
    <property type="entry name" value="VWFA DOMAIN-CONTAINING PROTEIN"/>
    <property type="match status" value="1"/>
</dbReference>
<feature type="chain" id="PRO_5034303743" evidence="2">
    <location>
        <begin position="17"/>
        <end position="656"/>
    </location>
</feature>
<gene>
    <name evidence="5" type="primary">LOC111118408</name>
</gene>
<feature type="signal peptide" evidence="2">
    <location>
        <begin position="1"/>
        <end position="16"/>
    </location>
</feature>
<reference evidence="4" key="1">
    <citation type="submission" date="2024-06" db="UniProtKB">
        <authorList>
            <consortium name="RefSeq"/>
        </authorList>
    </citation>
    <scope>NUCLEOTIDE SEQUENCE [LARGE SCALE GENOMIC DNA]</scope>
</reference>
<organism evidence="4 5">
    <name type="scientific">Crassostrea virginica</name>
    <name type="common">Eastern oyster</name>
    <dbReference type="NCBI Taxonomy" id="6565"/>
    <lineage>
        <taxon>Eukaryota</taxon>
        <taxon>Metazoa</taxon>
        <taxon>Spiralia</taxon>
        <taxon>Lophotrochozoa</taxon>
        <taxon>Mollusca</taxon>
        <taxon>Bivalvia</taxon>
        <taxon>Autobranchia</taxon>
        <taxon>Pteriomorphia</taxon>
        <taxon>Ostreida</taxon>
        <taxon>Ostreoidea</taxon>
        <taxon>Ostreidae</taxon>
        <taxon>Crassostrea</taxon>
    </lineage>
</organism>
<dbReference type="InterPro" id="IPR036465">
    <property type="entry name" value="vWFA_dom_sf"/>
</dbReference>
<name>A0A8B8CEH0_CRAVI</name>
<dbReference type="PROSITE" id="PS50234">
    <property type="entry name" value="VWFA"/>
    <property type="match status" value="1"/>
</dbReference>
<dbReference type="Gene3D" id="3.40.50.410">
    <property type="entry name" value="von Willebrand factor, type A domain"/>
    <property type="match status" value="1"/>
</dbReference>
<accession>A0A8B8CEH0</accession>
<dbReference type="InterPro" id="IPR002035">
    <property type="entry name" value="VWF_A"/>
</dbReference>
<feature type="transmembrane region" description="Helical" evidence="1">
    <location>
        <begin position="622"/>
        <end position="646"/>
    </location>
</feature>
<evidence type="ECO:0000313" key="4">
    <source>
        <dbReference type="Proteomes" id="UP000694844"/>
    </source>
</evidence>
<dbReference type="AlphaFoldDB" id="A0A8B8CEH0"/>
<dbReference type="InterPro" id="IPR050525">
    <property type="entry name" value="ECM_Assembly_Org"/>
</dbReference>
<evidence type="ECO:0000256" key="1">
    <source>
        <dbReference type="SAM" id="Phobius"/>
    </source>
</evidence>
<keyword evidence="2" id="KW-0732">Signal</keyword>
<dbReference type="SMART" id="SM00327">
    <property type="entry name" value="VWA"/>
    <property type="match status" value="1"/>
</dbReference>